<evidence type="ECO:0000259" key="13">
    <source>
        <dbReference type="SMART" id="SM00836"/>
    </source>
</evidence>
<comment type="catalytic activity">
    <reaction evidence="10 11">
        <text>tRNA(Arg) + L-arginine + ATP = L-arginyl-tRNA(Arg) + AMP + diphosphate</text>
        <dbReference type="Rhea" id="RHEA:20301"/>
        <dbReference type="Rhea" id="RHEA-COMP:9658"/>
        <dbReference type="Rhea" id="RHEA-COMP:9673"/>
        <dbReference type="ChEBI" id="CHEBI:30616"/>
        <dbReference type="ChEBI" id="CHEBI:32682"/>
        <dbReference type="ChEBI" id="CHEBI:33019"/>
        <dbReference type="ChEBI" id="CHEBI:78442"/>
        <dbReference type="ChEBI" id="CHEBI:78513"/>
        <dbReference type="ChEBI" id="CHEBI:456215"/>
        <dbReference type="EC" id="6.1.1.19"/>
    </reaction>
</comment>
<dbReference type="EC" id="6.1.1.19" evidence="11"/>
<protein>
    <recommendedName>
        <fullName evidence="11">Arginine--tRNA ligase</fullName>
        <ecNumber evidence="11">6.1.1.19</ecNumber>
    </recommendedName>
    <alternativeName>
        <fullName evidence="11">Arginyl-tRNA synthetase</fullName>
        <shortName evidence="11">ArgRS</shortName>
    </alternativeName>
</protein>
<dbReference type="InterPro" id="IPR008909">
    <property type="entry name" value="DALR_anticod-bd"/>
</dbReference>
<dbReference type="FunFam" id="1.10.730.10:FF:000006">
    <property type="entry name" value="Arginyl-tRNA synthetase 2, mitochondrial"/>
    <property type="match status" value="1"/>
</dbReference>
<dbReference type="PANTHER" id="PTHR11956:SF5">
    <property type="entry name" value="ARGININE--TRNA LIGASE, CYTOPLASMIC"/>
    <property type="match status" value="1"/>
</dbReference>
<feature type="domain" description="Arginyl tRNA synthetase N-terminal" evidence="14">
    <location>
        <begin position="1"/>
        <end position="84"/>
    </location>
</feature>
<evidence type="ECO:0000256" key="4">
    <source>
        <dbReference type="ARBA" id="ARBA00022490"/>
    </source>
</evidence>
<dbReference type="NCBIfam" id="TIGR00456">
    <property type="entry name" value="argS"/>
    <property type="match status" value="1"/>
</dbReference>
<evidence type="ECO:0000256" key="3">
    <source>
        <dbReference type="ARBA" id="ARBA00011245"/>
    </source>
</evidence>
<dbReference type="SUPFAM" id="SSF47323">
    <property type="entry name" value="Anticodon-binding domain of a subclass of class I aminoacyl-tRNA synthetases"/>
    <property type="match status" value="1"/>
</dbReference>
<keyword evidence="8 11" id="KW-0648">Protein biosynthesis</keyword>
<dbReference type="GO" id="GO:0006420">
    <property type="term" value="P:arginyl-tRNA aminoacylation"/>
    <property type="evidence" value="ECO:0007669"/>
    <property type="project" value="UniProtKB-UniRule"/>
</dbReference>
<dbReference type="Pfam" id="PF03485">
    <property type="entry name" value="Arg_tRNA_synt_N"/>
    <property type="match status" value="1"/>
</dbReference>
<evidence type="ECO:0000256" key="6">
    <source>
        <dbReference type="ARBA" id="ARBA00022741"/>
    </source>
</evidence>
<dbReference type="Pfam" id="PF00750">
    <property type="entry name" value="tRNA-synt_1d"/>
    <property type="match status" value="1"/>
</dbReference>
<keyword evidence="7 11" id="KW-0067">ATP-binding</keyword>
<evidence type="ECO:0000256" key="5">
    <source>
        <dbReference type="ARBA" id="ARBA00022598"/>
    </source>
</evidence>
<dbReference type="SUPFAM" id="SSF55190">
    <property type="entry name" value="Arginyl-tRNA synthetase (ArgRS), N-terminal 'additional' domain"/>
    <property type="match status" value="1"/>
</dbReference>
<evidence type="ECO:0000256" key="11">
    <source>
        <dbReference type="HAMAP-Rule" id="MF_00123"/>
    </source>
</evidence>
<evidence type="ECO:0000256" key="10">
    <source>
        <dbReference type="ARBA" id="ARBA00049339"/>
    </source>
</evidence>
<dbReference type="CDD" id="cd00671">
    <property type="entry name" value="ArgRS_core"/>
    <property type="match status" value="1"/>
</dbReference>
<accession>A0A926NFT1</accession>
<dbReference type="Gene3D" id="1.10.730.10">
    <property type="entry name" value="Isoleucyl-tRNA Synthetase, Domain 1"/>
    <property type="match status" value="1"/>
</dbReference>
<dbReference type="InterPro" id="IPR036695">
    <property type="entry name" value="Arg-tRNA-synth_N_sf"/>
</dbReference>
<evidence type="ECO:0000313" key="15">
    <source>
        <dbReference type="EMBL" id="MBD1380320.1"/>
    </source>
</evidence>
<comment type="similarity">
    <text evidence="2 11 12">Belongs to the class-I aminoacyl-tRNA synthetase family.</text>
</comment>
<proteinExistence type="inferred from homology"/>
<reference evidence="15" key="1">
    <citation type="submission" date="2020-09" db="EMBL/GenBank/DDBJ databases">
        <title>A novel bacterium of genus Bacillus, isolated from South China Sea.</title>
        <authorList>
            <person name="Huang H."/>
            <person name="Mo K."/>
            <person name="Hu Y."/>
        </authorList>
    </citation>
    <scope>NUCLEOTIDE SEQUENCE</scope>
    <source>
        <strain evidence="15">IB182487</strain>
    </source>
</reference>
<evidence type="ECO:0000256" key="1">
    <source>
        <dbReference type="ARBA" id="ARBA00004496"/>
    </source>
</evidence>
<dbReference type="Gene3D" id="3.30.1360.70">
    <property type="entry name" value="Arginyl tRNA synthetase N-terminal domain"/>
    <property type="match status" value="1"/>
</dbReference>
<organism evidence="15 16">
    <name type="scientific">Metabacillus arenae</name>
    <dbReference type="NCBI Taxonomy" id="2771434"/>
    <lineage>
        <taxon>Bacteria</taxon>
        <taxon>Bacillati</taxon>
        <taxon>Bacillota</taxon>
        <taxon>Bacilli</taxon>
        <taxon>Bacillales</taxon>
        <taxon>Bacillaceae</taxon>
        <taxon>Metabacillus</taxon>
    </lineage>
</organism>
<comment type="subunit">
    <text evidence="3 11">Monomer.</text>
</comment>
<evidence type="ECO:0000256" key="7">
    <source>
        <dbReference type="ARBA" id="ARBA00022840"/>
    </source>
</evidence>
<dbReference type="SMART" id="SM00836">
    <property type="entry name" value="DALR_1"/>
    <property type="match status" value="1"/>
</dbReference>
<dbReference type="PRINTS" id="PR01038">
    <property type="entry name" value="TRNASYNTHARG"/>
</dbReference>
<dbReference type="GO" id="GO:0004814">
    <property type="term" value="F:arginine-tRNA ligase activity"/>
    <property type="evidence" value="ECO:0007669"/>
    <property type="project" value="UniProtKB-UniRule"/>
</dbReference>
<keyword evidence="5 11" id="KW-0436">Ligase</keyword>
<dbReference type="CDD" id="cd07956">
    <property type="entry name" value="Anticodon_Ia_Arg"/>
    <property type="match status" value="1"/>
</dbReference>
<dbReference type="InterPro" id="IPR001278">
    <property type="entry name" value="Arg-tRNA-ligase"/>
</dbReference>
<dbReference type="FunFam" id="3.40.50.620:FF:000116">
    <property type="entry name" value="Arginine--tRNA ligase"/>
    <property type="match status" value="1"/>
</dbReference>
<keyword evidence="16" id="KW-1185">Reference proteome</keyword>
<evidence type="ECO:0000313" key="16">
    <source>
        <dbReference type="Proteomes" id="UP000626844"/>
    </source>
</evidence>
<comment type="subcellular location">
    <subcellularLocation>
        <location evidence="1 11">Cytoplasm</location>
    </subcellularLocation>
</comment>
<feature type="short sequence motif" description="'HIGH' region" evidence="11">
    <location>
        <begin position="122"/>
        <end position="132"/>
    </location>
</feature>
<dbReference type="RefSeq" id="WP_191157832.1">
    <property type="nucleotide sequence ID" value="NZ_JACXAI010000008.1"/>
</dbReference>
<dbReference type="Gene3D" id="3.40.50.620">
    <property type="entry name" value="HUPs"/>
    <property type="match status" value="1"/>
</dbReference>
<dbReference type="Pfam" id="PF05746">
    <property type="entry name" value="DALR_1"/>
    <property type="match status" value="1"/>
</dbReference>
<keyword evidence="6 11" id="KW-0547">Nucleotide-binding</keyword>
<dbReference type="InterPro" id="IPR005148">
    <property type="entry name" value="Arg-tRNA-synth_N"/>
</dbReference>
<evidence type="ECO:0000256" key="12">
    <source>
        <dbReference type="RuleBase" id="RU363038"/>
    </source>
</evidence>
<evidence type="ECO:0000256" key="9">
    <source>
        <dbReference type="ARBA" id="ARBA00023146"/>
    </source>
</evidence>
<evidence type="ECO:0000259" key="14">
    <source>
        <dbReference type="SMART" id="SM01016"/>
    </source>
</evidence>
<sequence length="564" mass="64519">MIWKEKLALSLSKVIEKDMEFSKIEQLIEKPKNDDFGDLAFPCFTLAKKEKKSPHLIAKEISGKLNSSDYEKIEAVGGYINIFLKKKTVAKKIIHEIIKKKDKYGSQNKGKGARITIDMSSPNIAKPFSMGHLRSTVIGHSLSLIIEKFGFKPVKINYIGDWGTQFGKLITAYKLWGNEEKVKRQPIQELLTLYVQFHEKAETHPKLVEEGRQWFKKLEEGDKEALSLWKWFRDESLKEFFRIYKLLNVSFDSYAGEAFYNDKMDQVVEKLEETGLLVESDHAKVVPLPGEDLPPCLIKKSDGATLYATRDLAAAIYRKHQYDFKKSLYVVGNEQTLHFKQLKSVLKKMGYAWSDQMDHVPFGMILKDGKKMSTRKGKVILLEEVLTESIKLALRNIEEKNPNLLEKKETAKKVGVGAVIFHDLKNFRMNDIEFSLPDMLRFEGETGPYVQYTYARASSILKKGKIPLSEEAELSSLDWKCEWKLVKKLAEFPAAVQKSLELYDPSQIAKYAIDLAQAFNAYYGEVKILAETEGKQARLAVVYSVTIVLQESLRLLGIEAPEEM</sequence>
<dbReference type="InterPro" id="IPR014729">
    <property type="entry name" value="Rossmann-like_a/b/a_fold"/>
</dbReference>
<evidence type="ECO:0000256" key="2">
    <source>
        <dbReference type="ARBA" id="ARBA00005594"/>
    </source>
</evidence>
<dbReference type="Proteomes" id="UP000626844">
    <property type="component" value="Unassembled WGS sequence"/>
</dbReference>
<dbReference type="InterPro" id="IPR009080">
    <property type="entry name" value="tRNAsynth_Ia_anticodon-bd"/>
</dbReference>
<dbReference type="AlphaFoldDB" id="A0A926NFT1"/>
<keyword evidence="9 11" id="KW-0030">Aminoacyl-tRNA synthetase</keyword>
<comment type="caution">
    <text evidence="15">The sequence shown here is derived from an EMBL/GenBank/DDBJ whole genome shotgun (WGS) entry which is preliminary data.</text>
</comment>
<dbReference type="GO" id="GO:0005737">
    <property type="term" value="C:cytoplasm"/>
    <property type="evidence" value="ECO:0007669"/>
    <property type="project" value="UniProtKB-SubCell"/>
</dbReference>
<gene>
    <name evidence="11" type="primary">argS</name>
    <name evidence="15" type="ORF">IC621_08765</name>
</gene>
<dbReference type="GO" id="GO:0005524">
    <property type="term" value="F:ATP binding"/>
    <property type="evidence" value="ECO:0007669"/>
    <property type="project" value="UniProtKB-UniRule"/>
</dbReference>
<dbReference type="InterPro" id="IPR035684">
    <property type="entry name" value="ArgRS_core"/>
</dbReference>
<feature type="domain" description="DALR anticodon binding" evidence="13">
    <location>
        <begin position="450"/>
        <end position="564"/>
    </location>
</feature>
<name>A0A926NFT1_9BACI</name>
<dbReference type="EMBL" id="JACXAI010000008">
    <property type="protein sequence ID" value="MBD1380320.1"/>
    <property type="molecule type" value="Genomic_DNA"/>
</dbReference>
<keyword evidence="4 11" id="KW-0963">Cytoplasm</keyword>
<dbReference type="HAMAP" id="MF_00123">
    <property type="entry name" value="Arg_tRNA_synth"/>
    <property type="match status" value="1"/>
</dbReference>
<dbReference type="SMART" id="SM01016">
    <property type="entry name" value="Arg_tRNA_synt_N"/>
    <property type="match status" value="1"/>
</dbReference>
<dbReference type="SUPFAM" id="SSF52374">
    <property type="entry name" value="Nucleotidylyl transferase"/>
    <property type="match status" value="1"/>
</dbReference>
<dbReference type="PANTHER" id="PTHR11956">
    <property type="entry name" value="ARGINYL-TRNA SYNTHETASE"/>
    <property type="match status" value="1"/>
</dbReference>
<evidence type="ECO:0000256" key="8">
    <source>
        <dbReference type="ARBA" id="ARBA00022917"/>
    </source>
</evidence>